<evidence type="ECO:0000313" key="19">
    <source>
        <dbReference type="Proteomes" id="UP001168821"/>
    </source>
</evidence>
<evidence type="ECO:0000256" key="8">
    <source>
        <dbReference type="ARBA" id="ARBA00022801"/>
    </source>
</evidence>
<feature type="compositionally biased region" description="Polar residues" evidence="16">
    <location>
        <begin position="91"/>
        <end position="107"/>
    </location>
</feature>
<comment type="catalytic activity">
    <reaction evidence="14">
        <text>1D-myo-inositol hexakisphosphate + H2O = 1D-myo-inositol 1,2,4,5,6-pentakisphosphate + phosphate</text>
        <dbReference type="Rhea" id="RHEA:16989"/>
        <dbReference type="ChEBI" id="CHEBI:15377"/>
        <dbReference type="ChEBI" id="CHEBI:43474"/>
        <dbReference type="ChEBI" id="CHEBI:57798"/>
        <dbReference type="ChEBI" id="CHEBI:58130"/>
        <dbReference type="EC" id="3.1.3.62"/>
    </reaction>
    <physiologicalReaction direction="left-to-right" evidence="14">
        <dbReference type="Rhea" id="RHEA:16990"/>
    </physiologicalReaction>
</comment>
<gene>
    <name evidence="18" type="ORF">Zmor_024054</name>
</gene>
<keyword evidence="10" id="KW-0325">Glycoprotein</keyword>
<evidence type="ECO:0000256" key="12">
    <source>
        <dbReference type="ARBA" id="ARBA00043668"/>
    </source>
</evidence>
<keyword evidence="6" id="KW-1003">Cell membrane</keyword>
<keyword evidence="7 17" id="KW-0732">Signal</keyword>
<sequence length="636" mass="75880">MKTLTFRRYFILLTLSVLGISAQYNTPPSSDRDRTDQPYDRQNSQYDRSQQPYDRDRQNQYDRQNQPYGPPYDRQNQYGQYDRNNPPYDRNQYNQSQYGRYNQSQYGPQGPPYDSRDPYNRDQYNRDRFDNRDHYNYGNNRDQYGGNRDPNDRNRDQYYSGNRDSEFGQYGSPISGTNDDCCQEYCYVKDEQPYSNFATKTPYQIVFGKASNQHTIPDCTPIQFWSINRHGTRYPKAETIQRLRQLNKIHAEVIRNYDEKRSFPDRGRFCPEDLDLFRRWRWNETVNERNANGLTSQGIMDLKYLARRYASRFEELMREPYSENLYSFQYTDSDRTHDSYQAYIEGLFKEKAYQVHANVFNNDRLITPTKSCRAWIRQVAENPQTMDQYRRFKRKQEYQQMARDVFRRLGFRYTLNESVLDDMYDLCRFEKAWNLGQPSPWCIVFNKEQLKLLEYAEDLKYYYKAGYGNDINRQIGCPPLKDLYEKFERTVNAGGSNVQNKVTVFFTHSITIQTFLTAMGIGKDYQPLTADNYFQQQRRQWRTSTLDPFASNLAAVLYQCRSNERFRVMFFLNEVPVNYPDCSVGLCNWSTVQAKLRSAAENCNLEFCDRSASGNLQHNYVIYLIGLIAIFINYRL</sequence>
<accession>A0AA38I269</accession>
<dbReference type="InterPro" id="IPR000560">
    <property type="entry name" value="His_Pase_clade-2"/>
</dbReference>
<feature type="compositionally biased region" description="Polar residues" evidence="16">
    <location>
        <begin position="74"/>
        <end position="83"/>
    </location>
</feature>
<keyword evidence="19" id="KW-1185">Reference proteome</keyword>
<feature type="signal peptide" evidence="17">
    <location>
        <begin position="1"/>
        <end position="22"/>
    </location>
</feature>
<dbReference type="Pfam" id="PF00328">
    <property type="entry name" value="His_Phos_2"/>
    <property type="match status" value="1"/>
</dbReference>
<dbReference type="Gene3D" id="3.40.50.1240">
    <property type="entry name" value="Phosphoglycerate mutase-like"/>
    <property type="match status" value="1"/>
</dbReference>
<evidence type="ECO:0000256" key="11">
    <source>
        <dbReference type="ARBA" id="ARBA00031642"/>
    </source>
</evidence>
<evidence type="ECO:0000256" key="1">
    <source>
        <dbReference type="ARBA" id="ARBA00004236"/>
    </source>
</evidence>
<dbReference type="GO" id="GO:0052745">
    <property type="term" value="F:inositol phosphate phosphatase activity"/>
    <property type="evidence" value="ECO:0007669"/>
    <property type="project" value="TreeGrafter"/>
</dbReference>
<dbReference type="GO" id="GO:0034417">
    <property type="term" value="F:bisphosphoglycerate 3-phosphatase activity"/>
    <property type="evidence" value="ECO:0007669"/>
    <property type="project" value="UniProtKB-EC"/>
</dbReference>
<dbReference type="InterPro" id="IPR029033">
    <property type="entry name" value="His_PPase_superfam"/>
</dbReference>
<comment type="caution">
    <text evidence="18">The sequence shown here is derived from an EMBL/GenBank/DDBJ whole genome shotgun (WGS) entry which is preliminary data.</text>
</comment>
<dbReference type="AlphaFoldDB" id="A0AA38I269"/>
<evidence type="ECO:0000256" key="9">
    <source>
        <dbReference type="ARBA" id="ARBA00023136"/>
    </source>
</evidence>
<keyword evidence="8" id="KW-0378">Hydrolase</keyword>
<evidence type="ECO:0000256" key="16">
    <source>
        <dbReference type="SAM" id="MobiDB-lite"/>
    </source>
</evidence>
<dbReference type="PANTHER" id="PTHR20963:SF8">
    <property type="entry name" value="MULTIPLE INOSITOL POLYPHOSPHATE PHOSPHATASE 1"/>
    <property type="match status" value="1"/>
</dbReference>
<feature type="compositionally biased region" description="Basic and acidic residues" evidence="16">
    <location>
        <begin position="114"/>
        <end position="135"/>
    </location>
</feature>
<dbReference type="EC" id="3.1.3.80" evidence="3"/>
<evidence type="ECO:0000256" key="7">
    <source>
        <dbReference type="ARBA" id="ARBA00022729"/>
    </source>
</evidence>
<keyword evidence="9" id="KW-0472">Membrane</keyword>
<evidence type="ECO:0000256" key="13">
    <source>
        <dbReference type="ARBA" id="ARBA00043671"/>
    </source>
</evidence>
<evidence type="ECO:0000256" key="17">
    <source>
        <dbReference type="SAM" id="SignalP"/>
    </source>
</evidence>
<dbReference type="EMBL" id="JALNTZ010000007">
    <property type="protein sequence ID" value="KAJ3646467.1"/>
    <property type="molecule type" value="Genomic_DNA"/>
</dbReference>
<feature type="compositionally biased region" description="Basic and acidic residues" evidence="16">
    <location>
        <begin position="30"/>
        <end position="39"/>
    </location>
</feature>
<comment type="catalytic activity">
    <reaction evidence="12">
        <text>1D-myo-inositol 1,2,5,6-tetrakisphosphate + H2O = 1D-myo-inositol 1,2,6-trisphosphate + phosphate</text>
        <dbReference type="Rhea" id="RHEA:77119"/>
        <dbReference type="ChEBI" id="CHEBI:15377"/>
        <dbReference type="ChEBI" id="CHEBI:43474"/>
        <dbReference type="ChEBI" id="CHEBI:195535"/>
        <dbReference type="ChEBI" id="CHEBI:195537"/>
        <dbReference type="EC" id="3.1.3.62"/>
    </reaction>
    <physiologicalReaction direction="left-to-right" evidence="12">
        <dbReference type="Rhea" id="RHEA:77120"/>
    </physiologicalReaction>
</comment>
<evidence type="ECO:0000313" key="18">
    <source>
        <dbReference type="EMBL" id="KAJ3646467.1"/>
    </source>
</evidence>
<organism evidence="18 19">
    <name type="scientific">Zophobas morio</name>
    <dbReference type="NCBI Taxonomy" id="2755281"/>
    <lineage>
        <taxon>Eukaryota</taxon>
        <taxon>Metazoa</taxon>
        <taxon>Ecdysozoa</taxon>
        <taxon>Arthropoda</taxon>
        <taxon>Hexapoda</taxon>
        <taxon>Insecta</taxon>
        <taxon>Pterygota</taxon>
        <taxon>Neoptera</taxon>
        <taxon>Endopterygota</taxon>
        <taxon>Coleoptera</taxon>
        <taxon>Polyphaga</taxon>
        <taxon>Cucujiformia</taxon>
        <taxon>Tenebrionidae</taxon>
        <taxon>Zophobas</taxon>
    </lineage>
</organism>
<evidence type="ECO:0000256" key="14">
    <source>
        <dbReference type="ARBA" id="ARBA00043691"/>
    </source>
</evidence>
<reference evidence="18" key="1">
    <citation type="journal article" date="2023" name="G3 (Bethesda)">
        <title>Whole genome assemblies of Zophobas morio and Tenebrio molitor.</title>
        <authorList>
            <person name="Kaur S."/>
            <person name="Stinson S.A."/>
            <person name="diCenzo G.C."/>
        </authorList>
    </citation>
    <scope>NUCLEOTIDE SEQUENCE</scope>
    <source>
        <strain evidence="18">QUZm001</strain>
    </source>
</reference>
<proteinExistence type="inferred from homology"/>
<dbReference type="CDD" id="cd07061">
    <property type="entry name" value="HP_HAP_like"/>
    <property type="match status" value="1"/>
</dbReference>
<dbReference type="PANTHER" id="PTHR20963">
    <property type="entry name" value="MULTIPLE INOSITOL POLYPHOSPHATE PHOSPHATASE-RELATED"/>
    <property type="match status" value="1"/>
</dbReference>
<evidence type="ECO:0000256" key="15">
    <source>
        <dbReference type="ARBA" id="ARBA00043832"/>
    </source>
</evidence>
<evidence type="ECO:0000256" key="3">
    <source>
        <dbReference type="ARBA" id="ARBA00012976"/>
    </source>
</evidence>
<evidence type="ECO:0000256" key="6">
    <source>
        <dbReference type="ARBA" id="ARBA00022475"/>
    </source>
</evidence>
<dbReference type="EC" id="3.1.3.62" evidence="4"/>
<dbReference type="GO" id="GO:0003993">
    <property type="term" value="F:acid phosphatase activity"/>
    <property type="evidence" value="ECO:0007669"/>
    <property type="project" value="TreeGrafter"/>
</dbReference>
<comment type="similarity">
    <text evidence="2">Belongs to the histidine acid phosphatase family. MINPP1 subfamily.</text>
</comment>
<dbReference type="FunFam" id="3.40.50.1240:FF:000014">
    <property type="entry name" value="Multiple inositol polyphosphate phosphatase 1"/>
    <property type="match status" value="1"/>
</dbReference>
<dbReference type="Proteomes" id="UP001168821">
    <property type="component" value="Unassembled WGS sequence"/>
</dbReference>
<evidence type="ECO:0000256" key="5">
    <source>
        <dbReference type="ARBA" id="ARBA00018097"/>
    </source>
</evidence>
<dbReference type="GO" id="GO:0005886">
    <property type="term" value="C:plasma membrane"/>
    <property type="evidence" value="ECO:0007669"/>
    <property type="project" value="UniProtKB-SubCell"/>
</dbReference>
<comment type="catalytic activity">
    <reaction evidence="13">
        <text>1D-myo-inositol 1,2,4,5,6-pentakisphosphate + H2O = 1D-myo-inositol 1,2,5,6-tetrakisphosphate + phosphate</text>
        <dbReference type="Rhea" id="RHEA:77115"/>
        <dbReference type="ChEBI" id="CHEBI:15377"/>
        <dbReference type="ChEBI" id="CHEBI:43474"/>
        <dbReference type="ChEBI" id="CHEBI:57798"/>
        <dbReference type="ChEBI" id="CHEBI:195535"/>
        <dbReference type="EC" id="3.1.3.62"/>
    </reaction>
    <physiologicalReaction direction="left-to-right" evidence="13">
        <dbReference type="Rhea" id="RHEA:77116"/>
    </physiologicalReaction>
</comment>
<protein>
    <recommendedName>
        <fullName evidence="5">Multiple inositol polyphosphate phosphatase 1</fullName>
        <ecNumber evidence="4">3.1.3.62</ecNumber>
        <ecNumber evidence="3">3.1.3.80</ecNumber>
    </recommendedName>
    <alternativeName>
        <fullName evidence="11">2,3-bisphosphoglycerate 3-phosphatase</fullName>
    </alternativeName>
</protein>
<name>A0AA38I269_9CUCU</name>
<evidence type="ECO:0000256" key="10">
    <source>
        <dbReference type="ARBA" id="ARBA00023180"/>
    </source>
</evidence>
<evidence type="ECO:0000256" key="2">
    <source>
        <dbReference type="ARBA" id="ARBA00008422"/>
    </source>
</evidence>
<feature type="compositionally biased region" description="Polar residues" evidence="16">
    <location>
        <begin position="40"/>
        <end position="49"/>
    </location>
</feature>
<comment type="subcellular location">
    <subcellularLocation>
        <location evidence="1">Cell membrane</location>
    </subcellularLocation>
</comment>
<feature type="chain" id="PRO_5041291413" description="Multiple inositol polyphosphate phosphatase 1" evidence="17">
    <location>
        <begin position="23"/>
        <end position="636"/>
    </location>
</feature>
<evidence type="ECO:0000256" key="4">
    <source>
        <dbReference type="ARBA" id="ARBA00013040"/>
    </source>
</evidence>
<feature type="region of interest" description="Disordered" evidence="16">
    <location>
        <begin position="22"/>
        <end position="173"/>
    </location>
</feature>
<comment type="catalytic activity">
    <reaction evidence="15">
        <text>(2R)-2,3-bisphosphoglycerate + H2O = (2R)-2-phosphoglycerate + phosphate</text>
        <dbReference type="Rhea" id="RHEA:27381"/>
        <dbReference type="ChEBI" id="CHEBI:15377"/>
        <dbReference type="ChEBI" id="CHEBI:43474"/>
        <dbReference type="ChEBI" id="CHEBI:58248"/>
        <dbReference type="ChEBI" id="CHEBI:58289"/>
        <dbReference type="EC" id="3.1.3.80"/>
    </reaction>
    <physiologicalReaction direction="left-to-right" evidence="15">
        <dbReference type="Rhea" id="RHEA:27382"/>
    </physiologicalReaction>
</comment>
<dbReference type="SUPFAM" id="SSF53254">
    <property type="entry name" value="Phosphoglycerate mutase-like"/>
    <property type="match status" value="1"/>
</dbReference>